<dbReference type="AlphaFoldDB" id="A0A382ISZ7"/>
<evidence type="ECO:0000313" key="1">
    <source>
        <dbReference type="EMBL" id="SVC02003.1"/>
    </source>
</evidence>
<proteinExistence type="predicted"/>
<protein>
    <submittedName>
        <fullName evidence="1">Uncharacterized protein</fullName>
    </submittedName>
</protein>
<sequence>MNTERHAKNTFNQESGSEDLNLHSVLNLQNMNNSFKISPESKLIFKIHK</sequence>
<gene>
    <name evidence="1" type="ORF">METZ01_LOCUS254857</name>
</gene>
<accession>A0A382ISZ7</accession>
<name>A0A382ISZ7_9ZZZZ</name>
<reference evidence="1" key="1">
    <citation type="submission" date="2018-05" db="EMBL/GenBank/DDBJ databases">
        <authorList>
            <person name="Lanie J.A."/>
            <person name="Ng W.-L."/>
            <person name="Kazmierczak K.M."/>
            <person name="Andrzejewski T.M."/>
            <person name="Davidsen T.M."/>
            <person name="Wayne K.J."/>
            <person name="Tettelin H."/>
            <person name="Glass J.I."/>
            <person name="Rusch D."/>
            <person name="Podicherti R."/>
            <person name="Tsui H.-C.T."/>
            <person name="Winkler M.E."/>
        </authorList>
    </citation>
    <scope>NUCLEOTIDE SEQUENCE</scope>
</reference>
<organism evidence="1">
    <name type="scientific">marine metagenome</name>
    <dbReference type="NCBI Taxonomy" id="408172"/>
    <lineage>
        <taxon>unclassified sequences</taxon>
        <taxon>metagenomes</taxon>
        <taxon>ecological metagenomes</taxon>
    </lineage>
</organism>
<dbReference type="EMBL" id="UINC01068978">
    <property type="protein sequence ID" value="SVC02003.1"/>
    <property type="molecule type" value="Genomic_DNA"/>
</dbReference>